<keyword evidence="4" id="KW-1185">Reference proteome</keyword>
<dbReference type="Proteomes" id="UP001188597">
    <property type="component" value="Unassembled WGS sequence"/>
</dbReference>
<feature type="region of interest" description="Disordered" evidence="1">
    <location>
        <begin position="149"/>
        <end position="174"/>
    </location>
</feature>
<feature type="compositionally biased region" description="Basic and acidic residues" evidence="1">
    <location>
        <begin position="162"/>
        <end position="172"/>
    </location>
</feature>
<keyword evidence="2" id="KW-1133">Transmembrane helix</keyword>
<evidence type="ECO:0000256" key="1">
    <source>
        <dbReference type="SAM" id="MobiDB-lite"/>
    </source>
</evidence>
<evidence type="ECO:0000256" key="2">
    <source>
        <dbReference type="SAM" id="Phobius"/>
    </source>
</evidence>
<feature type="transmembrane region" description="Helical" evidence="2">
    <location>
        <begin position="20"/>
        <end position="42"/>
    </location>
</feature>
<feature type="transmembrane region" description="Helical" evidence="2">
    <location>
        <begin position="54"/>
        <end position="72"/>
    </location>
</feature>
<sequence length="566" mass="62174">MADPEVPSPIQPNPSKSYTHFFRKSFVSLLVLVILLFFPSEAPEFIKQSSLTKLWELLRLLFIGIAVSYGLFSRRNAQINIDDTHANISSRGINFSGVSQISSMFQDGYETSCGSDEKGMNQASFFENPYEKRAKQTWNSQNVQGKSRVIVGDGNNAPDQLGKPKSDIDHKPLGLPARSLRSRIVDRDTTETIDLSASSSRLKACSNSGDEVKIGKFRGLVPINLEKKFEETLEASRIPRGSRSGRMEMRDMLGNVKPSSCCRPLLAGEFELECGKSQSFRSSVSSHTSAKHSLWRMPDSKLEDVNRKKNSDGSILPPKQRSLAPLGGEASTASKNTRGSSIGSSYEMNVPRGFKDSLTAFDKSKTGEALSRGMQGVDSLNSDLKPATLPNGLSRGKSVRTIRSSEQFLKGRKSGKVGIDHIDDKVGLRCEKLRGDSDENSMRRAGLQNLQAGTILLSHANSTVLEHQNAGKQDFTDSDIEPEEGSERGKQYFADSDIESEEGSERELDNFHVSSNEEEAGCHIVSGSESESDEVDRKASEFIAKFREQIRLQKGRTLGSLVASAA</sequence>
<accession>A0AA88V5S3</accession>
<dbReference type="Pfam" id="PF05553">
    <property type="entry name" value="DUF761"/>
    <property type="match status" value="1"/>
</dbReference>
<dbReference type="AlphaFoldDB" id="A0AA88V5S3"/>
<evidence type="ECO:0000313" key="3">
    <source>
        <dbReference type="EMBL" id="KAK3002359.1"/>
    </source>
</evidence>
<feature type="compositionally biased region" description="Basic and acidic residues" evidence="1">
    <location>
        <begin position="298"/>
        <end position="311"/>
    </location>
</feature>
<comment type="caution">
    <text evidence="3">The sequence shown here is derived from an EMBL/GenBank/DDBJ whole genome shotgun (WGS) entry which is preliminary data.</text>
</comment>
<organism evidence="3 4">
    <name type="scientific">Escallonia herrerae</name>
    <dbReference type="NCBI Taxonomy" id="1293975"/>
    <lineage>
        <taxon>Eukaryota</taxon>
        <taxon>Viridiplantae</taxon>
        <taxon>Streptophyta</taxon>
        <taxon>Embryophyta</taxon>
        <taxon>Tracheophyta</taxon>
        <taxon>Spermatophyta</taxon>
        <taxon>Magnoliopsida</taxon>
        <taxon>eudicotyledons</taxon>
        <taxon>Gunneridae</taxon>
        <taxon>Pentapetalae</taxon>
        <taxon>asterids</taxon>
        <taxon>campanulids</taxon>
        <taxon>Escalloniales</taxon>
        <taxon>Escalloniaceae</taxon>
        <taxon>Escallonia</taxon>
    </lineage>
</organism>
<feature type="region of interest" description="Disordered" evidence="1">
    <location>
        <begin position="468"/>
        <end position="534"/>
    </location>
</feature>
<keyword evidence="2" id="KW-0812">Transmembrane</keyword>
<keyword evidence="2" id="KW-0472">Membrane</keyword>
<dbReference type="PANTHER" id="PTHR34059">
    <property type="entry name" value="EXPRESSED PROTEIN"/>
    <property type="match status" value="1"/>
</dbReference>
<feature type="compositionally biased region" description="Polar residues" evidence="1">
    <location>
        <begin position="331"/>
        <end position="347"/>
    </location>
</feature>
<proteinExistence type="predicted"/>
<dbReference type="PANTHER" id="PTHR34059:SF6">
    <property type="entry name" value="DUF4408 DOMAIN-CONTAINING PROTEIN"/>
    <property type="match status" value="1"/>
</dbReference>
<reference evidence="3" key="1">
    <citation type="submission" date="2022-12" db="EMBL/GenBank/DDBJ databases">
        <title>Draft genome assemblies for two species of Escallonia (Escalloniales).</title>
        <authorList>
            <person name="Chanderbali A."/>
            <person name="Dervinis C."/>
            <person name="Anghel I."/>
            <person name="Soltis D."/>
            <person name="Soltis P."/>
            <person name="Zapata F."/>
        </authorList>
    </citation>
    <scope>NUCLEOTIDE SEQUENCE</scope>
    <source>
        <strain evidence="3">UCBG64.0493</strain>
        <tissue evidence="3">Leaf</tissue>
    </source>
</reference>
<feature type="region of interest" description="Disordered" evidence="1">
    <location>
        <begin position="372"/>
        <end position="400"/>
    </location>
</feature>
<dbReference type="EMBL" id="JAVXUP010002610">
    <property type="protein sequence ID" value="KAK3002359.1"/>
    <property type="molecule type" value="Genomic_DNA"/>
</dbReference>
<name>A0AA88V5S3_9ASTE</name>
<protein>
    <submittedName>
        <fullName evidence="3">Uncharacterized protein</fullName>
    </submittedName>
</protein>
<gene>
    <name evidence="3" type="ORF">RJ639_021262</name>
</gene>
<dbReference type="InterPro" id="IPR008480">
    <property type="entry name" value="DUF761_pln"/>
</dbReference>
<evidence type="ECO:0000313" key="4">
    <source>
        <dbReference type="Proteomes" id="UP001188597"/>
    </source>
</evidence>
<feature type="region of interest" description="Disordered" evidence="1">
    <location>
        <begin position="281"/>
        <end position="348"/>
    </location>
</feature>